<accession>A0A814H6Z8</accession>
<dbReference type="EMBL" id="CAJNOM010000267">
    <property type="protein sequence ID" value="CAF1302221.1"/>
    <property type="molecule type" value="Genomic_DNA"/>
</dbReference>
<name>A0A814H6Z8_9BILA</name>
<dbReference type="Proteomes" id="UP000663832">
    <property type="component" value="Unassembled WGS sequence"/>
</dbReference>
<dbReference type="EMBL" id="CAJNOI010000074">
    <property type="protein sequence ID" value="CAF1005714.1"/>
    <property type="molecule type" value="Genomic_DNA"/>
</dbReference>
<dbReference type="AlphaFoldDB" id="A0A814H6Z8"/>
<proteinExistence type="predicted"/>
<comment type="caution">
    <text evidence="1">The sequence shown here is derived from an EMBL/GenBank/DDBJ whole genome shotgun (WGS) entry which is preliminary data.</text>
</comment>
<protein>
    <submittedName>
        <fullName evidence="1">Uncharacterized protein</fullName>
    </submittedName>
</protein>
<evidence type="ECO:0000313" key="4">
    <source>
        <dbReference type="Proteomes" id="UP000663832"/>
    </source>
</evidence>
<keyword evidence="4" id="KW-1185">Reference proteome</keyword>
<organism evidence="1 5">
    <name type="scientific">Adineta steineri</name>
    <dbReference type="NCBI Taxonomy" id="433720"/>
    <lineage>
        <taxon>Eukaryota</taxon>
        <taxon>Metazoa</taxon>
        <taxon>Spiralia</taxon>
        <taxon>Gnathifera</taxon>
        <taxon>Rotifera</taxon>
        <taxon>Eurotatoria</taxon>
        <taxon>Bdelloidea</taxon>
        <taxon>Adinetida</taxon>
        <taxon>Adinetidae</taxon>
        <taxon>Adineta</taxon>
    </lineage>
</organism>
<evidence type="ECO:0000313" key="2">
    <source>
        <dbReference type="EMBL" id="CAF1230271.1"/>
    </source>
</evidence>
<dbReference type="Proteomes" id="UP000663877">
    <property type="component" value="Unassembled WGS sequence"/>
</dbReference>
<evidence type="ECO:0000313" key="3">
    <source>
        <dbReference type="EMBL" id="CAF1302221.1"/>
    </source>
</evidence>
<sequence length="137" mass="15251">MLLNIAYYHNNLLSFLQGCACPLQGHITRPLEGVGSTQHSDGDDAVSLLNRQHVFEYALHISPGQQISVELLHDSSGRLHGLSTQFSLQHIPLQHCVEDLQADLSFRQLAFNGNSFGRHSTTIDDKTIKPTTNNNYL</sequence>
<evidence type="ECO:0000313" key="1">
    <source>
        <dbReference type="EMBL" id="CAF1005714.1"/>
    </source>
</evidence>
<reference evidence="1" key="1">
    <citation type="submission" date="2021-02" db="EMBL/GenBank/DDBJ databases">
        <authorList>
            <person name="Nowell W R."/>
        </authorList>
    </citation>
    <scope>NUCLEOTIDE SEQUENCE</scope>
</reference>
<dbReference type="EMBL" id="CAJNOM010000208">
    <property type="protein sequence ID" value="CAF1230271.1"/>
    <property type="molecule type" value="Genomic_DNA"/>
</dbReference>
<evidence type="ECO:0000313" key="5">
    <source>
        <dbReference type="Proteomes" id="UP000663877"/>
    </source>
</evidence>
<gene>
    <name evidence="1" type="ORF">BJG266_LOCUS16182</name>
    <name evidence="2" type="ORF">QVE165_LOCUS27395</name>
    <name evidence="3" type="ORF">QVE165_LOCUS31310</name>
</gene>